<dbReference type="GO" id="GO:0008236">
    <property type="term" value="F:serine-type peptidase activity"/>
    <property type="evidence" value="ECO:0007669"/>
    <property type="project" value="InterPro"/>
</dbReference>
<dbReference type="OrthoDB" id="2327485at2"/>
<dbReference type="KEGG" id="psty:BFS30_22230"/>
<organism evidence="2 3">
    <name type="scientific">Pedobacter steynii</name>
    <dbReference type="NCBI Taxonomy" id="430522"/>
    <lineage>
        <taxon>Bacteria</taxon>
        <taxon>Pseudomonadati</taxon>
        <taxon>Bacteroidota</taxon>
        <taxon>Sphingobacteriia</taxon>
        <taxon>Sphingobacteriales</taxon>
        <taxon>Sphingobacteriaceae</taxon>
        <taxon>Pedobacter</taxon>
    </lineage>
</organism>
<evidence type="ECO:0000313" key="3">
    <source>
        <dbReference type="Proteomes" id="UP000094313"/>
    </source>
</evidence>
<dbReference type="SUPFAM" id="SSF52096">
    <property type="entry name" value="ClpP/crotonase"/>
    <property type="match status" value="1"/>
</dbReference>
<protein>
    <recommendedName>
        <fullName evidence="1">Tail specific protease domain-containing protein</fullName>
    </recommendedName>
</protein>
<evidence type="ECO:0000259" key="1">
    <source>
        <dbReference type="Pfam" id="PF03572"/>
    </source>
</evidence>
<accession>A0A1D7QQK6</accession>
<gene>
    <name evidence="2" type="ORF">BFS30_22230</name>
</gene>
<reference evidence="2 3" key="1">
    <citation type="submission" date="2016-08" db="EMBL/GenBank/DDBJ databases">
        <authorList>
            <person name="Seilhamer J.J."/>
        </authorList>
    </citation>
    <scope>NUCLEOTIDE SEQUENCE [LARGE SCALE GENOMIC DNA]</scope>
    <source>
        <strain evidence="2 3">DX4</strain>
    </source>
</reference>
<dbReference type="EMBL" id="CP017141">
    <property type="protein sequence ID" value="AOM80958.1"/>
    <property type="molecule type" value="Genomic_DNA"/>
</dbReference>
<feature type="domain" description="Tail specific protease" evidence="1">
    <location>
        <begin position="33"/>
        <end position="240"/>
    </location>
</feature>
<dbReference type="GO" id="GO:0006508">
    <property type="term" value="P:proteolysis"/>
    <property type="evidence" value="ECO:0007669"/>
    <property type="project" value="InterPro"/>
</dbReference>
<dbReference type="Proteomes" id="UP000094313">
    <property type="component" value="Chromosome"/>
</dbReference>
<dbReference type="Gene3D" id="3.90.226.10">
    <property type="entry name" value="2-enoyl-CoA Hydratase, Chain A, domain 1"/>
    <property type="match status" value="1"/>
</dbReference>
<proteinExistence type="predicted"/>
<keyword evidence="3" id="KW-1185">Reference proteome</keyword>
<dbReference type="InterPro" id="IPR005151">
    <property type="entry name" value="Tail-specific_protease"/>
</dbReference>
<name>A0A1D7QQK6_9SPHI</name>
<sequence length="258" mass="28969">MPQSNLTEEQIKRKIADFYGFGAKKLSGETMLITLPSFDYPFVDIITGLVANNRNLIEDCKNLIIDVRGNSGGTDDAYQILLPYIMSNSIRNMGVEYLASPTLVDGLKKYIKTAGDNKEKEIDMVKRWVGLFEKNMGKFVNVKDSTFSLQKVVPSEKSPVNVVILTDKKVGSSAESFVMKAKQSKKVKIAGTVTSGGLDYAAARMFDFGCPEYLLQLPTYRSLRLPDYPIDNIGMQPDIYLDKNVKDWVQFALEYLEQ</sequence>
<dbReference type="Pfam" id="PF03572">
    <property type="entry name" value="Peptidase_S41"/>
    <property type="match status" value="1"/>
</dbReference>
<dbReference type="InterPro" id="IPR029045">
    <property type="entry name" value="ClpP/crotonase-like_dom_sf"/>
</dbReference>
<dbReference type="AlphaFoldDB" id="A0A1D7QQK6"/>
<evidence type="ECO:0000313" key="2">
    <source>
        <dbReference type="EMBL" id="AOM80958.1"/>
    </source>
</evidence>